<feature type="domain" description="MD-2-related lipid-recognition" evidence="9">
    <location>
        <begin position="33"/>
        <end position="152"/>
    </location>
</feature>
<comment type="function">
    <text evidence="1">Catalyzes the intermembrane transfer of phosphatidylglycerol and phosphatidylinositol.</text>
</comment>
<proteinExistence type="inferred from homology"/>
<dbReference type="SMART" id="SM00737">
    <property type="entry name" value="ML"/>
    <property type="match status" value="1"/>
</dbReference>
<dbReference type="InterPro" id="IPR003172">
    <property type="entry name" value="ML_dom"/>
</dbReference>
<comment type="caution">
    <text evidence="10">The sequence shown here is derived from an EMBL/GenBank/DDBJ whole genome shotgun (WGS) entry which is preliminary data.</text>
</comment>
<dbReference type="EMBL" id="JBFXLU010000200">
    <property type="protein sequence ID" value="KAL2835573.1"/>
    <property type="molecule type" value="Genomic_DNA"/>
</dbReference>
<organism evidence="10 11">
    <name type="scientific">Aspergillus pseudoustus</name>
    <dbReference type="NCBI Taxonomy" id="1810923"/>
    <lineage>
        <taxon>Eukaryota</taxon>
        <taxon>Fungi</taxon>
        <taxon>Dikarya</taxon>
        <taxon>Ascomycota</taxon>
        <taxon>Pezizomycotina</taxon>
        <taxon>Eurotiomycetes</taxon>
        <taxon>Eurotiomycetidae</taxon>
        <taxon>Eurotiales</taxon>
        <taxon>Aspergillaceae</taxon>
        <taxon>Aspergillus</taxon>
        <taxon>Aspergillus subgen. Nidulantes</taxon>
    </lineage>
</organism>
<feature type="signal peptide" evidence="8">
    <location>
        <begin position="1"/>
        <end position="16"/>
    </location>
</feature>
<evidence type="ECO:0000256" key="3">
    <source>
        <dbReference type="ARBA" id="ARBA00011245"/>
    </source>
</evidence>
<evidence type="ECO:0000256" key="6">
    <source>
        <dbReference type="ARBA" id="ARBA00022729"/>
    </source>
</evidence>
<evidence type="ECO:0000256" key="1">
    <source>
        <dbReference type="ARBA" id="ARBA00002053"/>
    </source>
</evidence>
<comment type="similarity">
    <text evidence="2">Belongs to the NPC2 family.</text>
</comment>
<dbReference type="Proteomes" id="UP001610446">
    <property type="component" value="Unassembled WGS sequence"/>
</dbReference>
<accession>A0ABR4J993</accession>
<feature type="chain" id="PRO_5046894793" description="Phosphatidylglycerol/phosphatidylinositol transfer protein" evidence="8">
    <location>
        <begin position="17"/>
        <end position="157"/>
    </location>
</feature>
<protein>
    <recommendedName>
        <fullName evidence="4">Phosphatidylglycerol/phosphatidylinositol transfer protein</fullName>
    </recommendedName>
</protein>
<evidence type="ECO:0000259" key="9">
    <source>
        <dbReference type="SMART" id="SM00737"/>
    </source>
</evidence>
<sequence length="157" mass="16922">MYLSTVLPLLLPLSHALQEPFSDPSSSNGQWEVANCGGEDDILQITTLKVDPETAGVGGPVNVTVKGTLREEVTGGEANFRLLYSSILLLNRRFDLCTEVLGGSTLDCPVKPGPVSFVKEVQIKTSLQGKLTLTLNIWDDEDSKVACIKGSGDFKKK</sequence>
<evidence type="ECO:0000256" key="5">
    <source>
        <dbReference type="ARBA" id="ARBA00022448"/>
    </source>
</evidence>
<dbReference type="InterPro" id="IPR014756">
    <property type="entry name" value="Ig_E-set"/>
</dbReference>
<dbReference type="Gene3D" id="2.60.40.770">
    <property type="match status" value="1"/>
</dbReference>
<keyword evidence="11" id="KW-1185">Reference proteome</keyword>
<evidence type="ECO:0000313" key="11">
    <source>
        <dbReference type="Proteomes" id="UP001610446"/>
    </source>
</evidence>
<keyword evidence="6 8" id="KW-0732">Signal</keyword>
<evidence type="ECO:0000313" key="10">
    <source>
        <dbReference type="EMBL" id="KAL2835573.1"/>
    </source>
</evidence>
<dbReference type="InterPro" id="IPR039670">
    <property type="entry name" value="NPC2-like"/>
</dbReference>
<reference evidence="10 11" key="1">
    <citation type="submission" date="2024-07" db="EMBL/GenBank/DDBJ databases">
        <title>Section-level genome sequencing and comparative genomics of Aspergillus sections Usti and Cavernicolus.</title>
        <authorList>
            <consortium name="Lawrence Berkeley National Laboratory"/>
            <person name="Nybo J.L."/>
            <person name="Vesth T.C."/>
            <person name="Theobald S."/>
            <person name="Frisvad J.C."/>
            <person name="Larsen T.O."/>
            <person name="Kjaerboelling I."/>
            <person name="Rothschild-Mancinelli K."/>
            <person name="Lyhne E.K."/>
            <person name="Kogle M.E."/>
            <person name="Barry K."/>
            <person name="Clum A."/>
            <person name="Na H."/>
            <person name="Ledsgaard L."/>
            <person name="Lin J."/>
            <person name="Lipzen A."/>
            <person name="Kuo A."/>
            <person name="Riley R."/>
            <person name="Mondo S."/>
            <person name="Labutti K."/>
            <person name="Haridas S."/>
            <person name="Pangalinan J."/>
            <person name="Salamov A.A."/>
            <person name="Simmons B.A."/>
            <person name="Magnuson J.K."/>
            <person name="Chen J."/>
            <person name="Drula E."/>
            <person name="Henrissat B."/>
            <person name="Wiebenga A."/>
            <person name="Lubbers R.J."/>
            <person name="Gomes A.C."/>
            <person name="Makela M.R."/>
            <person name="Stajich J."/>
            <person name="Grigoriev I.V."/>
            <person name="Mortensen U.H."/>
            <person name="De Vries R.P."/>
            <person name="Baker S.E."/>
            <person name="Andersen M.R."/>
        </authorList>
    </citation>
    <scope>NUCLEOTIDE SEQUENCE [LARGE SCALE GENOMIC DNA]</scope>
    <source>
        <strain evidence="10 11">CBS 123904</strain>
    </source>
</reference>
<dbReference type="SUPFAM" id="SSF81296">
    <property type="entry name" value="E set domains"/>
    <property type="match status" value="1"/>
</dbReference>
<dbReference type="PANTHER" id="PTHR11306">
    <property type="entry name" value="NIEMANN PICK TYPE C2 PROTEIN NPC2-RELATED"/>
    <property type="match status" value="1"/>
</dbReference>
<evidence type="ECO:0000256" key="7">
    <source>
        <dbReference type="ARBA" id="ARBA00023055"/>
    </source>
</evidence>
<evidence type="ECO:0000256" key="8">
    <source>
        <dbReference type="SAM" id="SignalP"/>
    </source>
</evidence>
<name>A0ABR4J993_9EURO</name>
<dbReference type="PANTHER" id="PTHR11306:SF0">
    <property type="entry name" value="PHOSPHATIDYLGLYCEROL_PHOSPHATIDYLINOSITOL TRANSFER PROTEIN"/>
    <property type="match status" value="1"/>
</dbReference>
<evidence type="ECO:0000256" key="4">
    <source>
        <dbReference type="ARBA" id="ARBA00016056"/>
    </source>
</evidence>
<evidence type="ECO:0000256" key="2">
    <source>
        <dbReference type="ARBA" id="ARBA00006370"/>
    </source>
</evidence>
<comment type="subunit">
    <text evidence="3">Monomer.</text>
</comment>
<dbReference type="Pfam" id="PF02221">
    <property type="entry name" value="E1_DerP2_DerF2"/>
    <property type="match status" value="1"/>
</dbReference>
<gene>
    <name evidence="10" type="ORF">BJY01DRAFT_252535</name>
</gene>
<keyword evidence="7" id="KW-0445">Lipid transport</keyword>
<keyword evidence="5" id="KW-0813">Transport</keyword>